<evidence type="ECO:0000313" key="2">
    <source>
        <dbReference type="EMBL" id="GGF51703.1"/>
    </source>
</evidence>
<evidence type="ECO:0000313" key="3">
    <source>
        <dbReference type="Proteomes" id="UP000647339"/>
    </source>
</evidence>
<gene>
    <name evidence="2" type="ORF">GCM10011339_45300</name>
</gene>
<name>A0ABQ1VDK6_9BACT</name>
<comment type="caution">
    <text evidence="2">The sequence shown here is derived from an EMBL/GenBank/DDBJ whole genome shotgun (WGS) entry which is preliminary data.</text>
</comment>
<reference evidence="3" key="1">
    <citation type="journal article" date="2019" name="Int. J. Syst. Evol. Microbiol.">
        <title>The Global Catalogue of Microorganisms (GCM) 10K type strain sequencing project: providing services to taxonomists for standard genome sequencing and annotation.</title>
        <authorList>
            <consortium name="The Broad Institute Genomics Platform"/>
            <consortium name="The Broad Institute Genome Sequencing Center for Infectious Disease"/>
            <person name="Wu L."/>
            <person name="Ma J."/>
        </authorList>
    </citation>
    <scope>NUCLEOTIDE SEQUENCE [LARGE SCALE GENOMIC DNA]</scope>
    <source>
        <strain evidence="3">CGMCC 1.15407</strain>
    </source>
</reference>
<evidence type="ECO:0000259" key="1">
    <source>
        <dbReference type="Pfam" id="PF03432"/>
    </source>
</evidence>
<keyword evidence="3" id="KW-1185">Reference proteome</keyword>
<dbReference type="Pfam" id="PF03432">
    <property type="entry name" value="Relaxase"/>
    <property type="match status" value="1"/>
</dbReference>
<feature type="domain" description="MobA/VirD2-like nuclease" evidence="1">
    <location>
        <begin position="24"/>
        <end position="150"/>
    </location>
</feature>
<sequence length="413" mass="47444">MIAVINVGRSINSILYYHFRKIREGKAELITVHGFGSQGERMDRKELNAYFRSYTRRNNRVKVNAIHIFLHFSKTDSLNKNRLRYIAQQYMKRIGYGKQPYLVFNHTDSYNPHIHVLSTTISKNGKRLETHHLGKTLSKKARRELVAEMGRHTFPQRPEQYSYPARLEKLEYGKTETLGTMENIIKDVLRLYTFGSIPEFAAVLRQFNVGLVQGKRGGRMWRNRGLAYCPMGNNGKHVGGLVRASSFSIRPTFENISNHIERRKSGFISKVSEAKERFLEVLDEIAKNRFPDLDGRLKKNGFAISIQKGRGDKRAIAIDHLNRTAFTVSGNLLGGVSRPMKVKLKEKYPLLLDGMGNSIGGEEEMERMPVWNLDATPVLQDFMENVGRIRRGQFRKSSRIKGSQKERLSPKQS</sequence>
<dbReference type="InterPro" id="IPR005094">
    <property type="entry name" value="Endonuclease_MobA/VirD2"/>
</dbReference>
<dbReference type="Proteomes" id="UP000647339">
    <property type="component" value="Unassembled WGS sequence"/>
</dbReference>
<protein>
    <submittedName>
        <fullName evidence="2">Relaxase</fullName>
    </submittedName>
</protein>
<organism evidence="2 3">
    <name type="scientific">Echinicola rosea</name>
    <dbReference type="NCBI Taxonomy" id="1807691"/>
    <lineage>
        <taxon>Bacteria</taxon>
        <taxon>Pseudomonadati</taxon>
        <taxon>Bacteroidota</taxon>
        <taxon>Cytophagia</taxon>
        <taxon>Cytophagales</taxon>
        <taxon>Cyclobacteriaceae</taxon>
        <taxon>Echinicola</taxon>
    </lineage>
</organism>
<accession>A0ABQ1VDK6</accession>
<proteinExistence type="predicted"/>
<dbReference type="EMBL" id="BMIU01000041">
    <property type="protein sequence ID" value="GGF51703.1"/>
    <property type="molecule type" value="Genomic_DNA"/>
</dbReference>